<dbReference type="InterPro" id="IPR027417">
    <property type="entry name" value="P-loop_NTPase"/>
</dbReference>
<proteinExistence type="predicted"/>
<dbReference type="GO" id="GO:0004386">
    <property type="term" value="F:helicase activity"/>
    <property type="evidence" value="ECO:0007669"/>
    <property type="project" value="UniProtKB-KW"/>
</dbReference>
<organism evidence="11 12">
    <name type="scientific">Mycena pura</name>
    <dbReference type="NCBI Taxonomy" id="153505"/>
    <lineage>
        <taxon>Eukaryota</taxon>
        <taxon>Fungi</taxon>
        <taxon>Dikarya</taxon>
        <taxon>Basidiomycota</taxon>
        <taxon>Agaricomycotina</taxon>
        <taxon>Agaricomycetes</taxon>
        <taxon>Agaricomycetidae</taxon>
        <taxon>Agaricales</taxon>
        <taxon>Marasmiineae</taxon>
        <taxon>Mycenaceae</taxon>
        <taxon>Mycena</taxon>
    </lineage>
</organism>
<evidence type="ECO:0000313" key="11">
    <source>
        <dbReference type="EMBL" id="KAJ7197626.1"/>
    </source>
</evidence>
<evidence type="ECO:0000256" key="3">
    <source>
        <dbReference type="ARBA" id="ARBA00022771"/>
    </source>
</evidence>
<accession>A0AAD6Y5G8</accession>
<evidence type="ECO:0000256" key="7">
    <source>
        <dbReference type="ARBA" id="ARBA00022840"/>
    </source>
</evidence>
<dbReference type="PROSITE" id="PS00518">
    <property type="entry name" value="ZF_RING_1"/>
    <property type="match status" value="1"/>
</dbReference>
<name>A0AAD6Y5G8_9AGAR</name>
<dbReference type="InterPro" id="IPR001841">
    <property type="entry name" value="Znf_RING"/>
</dbReference>
<keyword evidence="3 8" id="KW-0863">Zinc-finger</keyword>
<keyword evidence="1" id="KW-0479">Metal-binding</keyword>
<evidence type="ECO:0000313" key="12">
    <source>
        <dbReference type="Proteomes" id="UP001219525"/>
    </source>
</evidence>
<protein>
    <submittedName>
        <fullName evidence="11">P-loop containing nucleoside triphosphate hydrolase protein</fullName>
    </submittedName>
</protein>
<keyword evidence="2" id="KW-0547">Nucleotide-binding</keyword>
<dbReference type="SUPFAM" id="SSF57850">
    <property type="entry name" value="RING/U-box"/>
    <property type="match status" value="1"/>
</dbReference>
<dbReference type="EMBL" id="JARJCW010000077">
    <property type="protein sequence ID" value="KAJ7197626.1"/>
    <property type="molecule type" value="Genomic_DNA"/>
</dbReference>
<feature type="domain" description="RING-type" evidence="9">
    <location>
        <begin position="90"/>
        <end position="123"/>
    </location>
</feature>
<sequence>MALSPLLLLNGAQVTYQTIAIQLGQKQQTVYDSVATSGKERLKKIIDSQSKRGLAESMLTVILRLRQVVLHPALVPADSQVWQSDSQIMCFACTGTISEEDTSVAKCAHFFCTTCVDTIKTCPCGAEGKLTTKPYTRDNEEEQEETDSFKDDRDIGSAKLEALVVFLNQISKHDKSLIFSSFVKFLKIVECRLGQEGISCVLFHGKMSKTKRDGVIKQFSKNDSSTPRVMLISLAAGAVGLNLTVANHVFIMDPCLVAGAGANPFNSSNILITQQPSIEHQAVDRVNRIGQTKEVHVFRLVAKDTIEDKVLKIQAAKTALIKEALSETTSQRDFQSITNIEPEERSRIFRNALEL</sequence>
<dbReference type="GO" id="GO:0008094">
    <property type="term" value="F:ATP-dependent activity, acting on DNA"/>
    <property type="evidence" value="ECO:0007669"/>
    <property type="project" value="TreeGrafter"/>
</dbReference>
<dbReference type="Proteomes" id="UP001219525">
    <property type="component" value="Unassembled WGS sequence"/>
</dbReference>
<evidence type="ECO:0000259" key="10">
    <source>
        <dbReference type="PROSITE" id="PS51194"/>
    </source>
</evidence>
<dbReference type="AlphaFoldDB" id="A0AAD6Y5G8"/>
<keyword evidence="12" id="KW-1185">Reference proteome</keyword>
<evidence type="ECO:0000256" key="6">
    <source>
        <dbReference type="ARBA" id="ARBA00022833"/>
    </source>
</evidence>
<feature type="domain" description="Helicase C-terminal" evidence="10">
    <location>
        <begin position="159"/>
        <end position="348"/>
    </location>
</feature>
<evidence type="ECO:0000256" key="2">
    <source>
        <dbReference type="ARBA" id="ARBA00022741"/>
    </source>
</evidence>
<evidence type="ECO:0000256" key="8">
    <source>
        <dbReference type="PROSITE-ProRule" id="PRU00175"/>
    </source>
</evidence>
<dbReference type="Pfam" id="PF00271">
    <property type="entry name" value="Helicase_C"/>
    <property type="match status" value="1"/>
</dbReference>
<dbReference type="PROSITE" id="PS51194">
    <property type="entry name" value="HELICASE_CTER"/>
    <property type="match status" value="1"/>
</dbReference>
<reference evidence="11" key="1">
    <citation type="submission" date="2023-03" db="EMBL/GenBank/DDBJ databases">
        <title>Massive genome expansion in bonnet fungi (Mycena s.s.) driven by repeated elements and novel gene families across ecological guilds.</title>
        <authorList>
            <consortium name="Lawrence Berkeley National Laboratory"/>
            <person name="Harder C.B."/>
            <person name="Miyauchi S."/>
            <person name="Viragh M."/>
            <person name="Kuo A."/>
            <person name="Thoen E."/>
            <person name="Andreopoulos B."/>
            <person name="Lu D."/>
            <person name="Skrede I."/>
            <person name="Drula E."/>
            <person name="Henrissat B."/>
            <person name="Morin E."/>
            <person name="Kohler A."/>
            <person name="Barry K."/>
            <person name="LaButti K."/>
            <person name="Morin E."/>
            <person name="Salamov A."/>
            <person name="Lipzen A."/>
            <person name="Mereny Z."/>
            <person name="Hegedus B."/>
            <person name="Baldrian P."/>
            <person name="Stursova M."/>
            <person name="Weitz H."/>
            <person name="Taylor A."/>
            <person name="Grigoriev I.V."/>
            <person name="Nagy L.G."/>
            <person name="Martin F."/>
            <person name="Kauserud H."/>
        </authorList>
    </citation>
    <scope>NUCLEOTIDE SEQUENCE</scope>
    <source>
        <strain evidence="11">9144</strain>
    </source>
</reference>
<dbReference type="SMART" id="SM00490">
    <property type="entry name" value="HELICc"/>
    <property type="match status" value="1"/>
</dbReference>
<dbReference type="PANTHER" id="PTHR45626">
    <property type="entry name" value="TRANSCRIPTION TERMINATION FACTOR 2-RELATED"/>
    <property type="match status" value="1"/>
</dbReference>
<dbReference type="PANTHER" id="PTHR45626:SF17">
    <property type="entry name" value="HELICASE-LIKE TRANSCRIPTION FACTOR"/>
    <property type="match status" value="1"/>
</dbReference>
<dbReference type="CDD" id="cd18793">
    <property type="entry name" value="SF2_C_SNF"/>
    <property type="match status" value="1"/>
</dbReference>
<evidence type="ECO:0000259" key="9">
    <source>
        <dbReference type="PROSITE" id="PS50089"/>
    </source>
</evidence>
<keyword evidence="6" id="KW-0862">Zinc</keyword>
<comment type="caution">
    <text evidence="11">The sequence shown here is derived from an EMBL/GenBank/DDBJ whole genome shotgun (WGS) entry which is preliminary data.</text>
</comment>
<dbReference type="SUPFAM" id="SSF52540">
    <property type="entry name" value="P-loop containing nucleoside triphosphate hydrolases"/>
    <property type="match status" value="1"/>
</dbReference>
<keyword evidence="7" id="KW-0067">ATP-binding</keyword>
<evidence type="ECO:0000256" key="4">
    <source>
        <dbReference type="ARBA" id="ARBA00022801"/>
    </source>
</evidence>
<dbReference type="GO" id="GO:0016787">
    <property type="term" value="F:hydrolase activity"/>
    <property type="evidence" value="ECO:0007669"/>
    <property type="project" value="UniProtKB-KW"/>
</dbReference>
<dbReference type="PROSITE" id="PS50089">
    <property type="entry name" value="ZF_RING_2"/>
    <property type="match status" value="1"/>
</dbReference>
<keyword evidence="4 11" id="KW-0378">Hydrolase</keyword>
<dbReference type="InterPro" id="IPR001650">
    <property type="entry name" value="Helicase_C-like"/>
</dbReference>
<dbReference type="InterPro" id="IPR017907">
    <property type="entry name" value="Znf_RING_CS"/>
</dbReference>
<gene>
    <name evidence="11" type="ORF">GGX14DRAFT_574100</name>
</gene>
<dbReference type="GO" id="GO:0006281">
    <property type="term" value="P:DNA repair"/>
    <property type="evidence" value="ECO:0007669"/>
    <property type="project" value="TreeGrafter"/>
</dbReference>
<dbReference type="GO" id="GO:0005634">
    <property type="term" value="C:nucleus"/>
    <property type="evidence" value="ECO:0007669"/>
    <property type="project" value="TreeGrafter"/>
</dbReference>
<dbReference type="InterPro" id="IPR050628">
    <property type="entry name" value="SNF2_RAD54_helicase_TF"/>
</dbReference>
<evidence type="ECO:0000256" key="5">
    <source>
        <dbReference type="ARBA" id="ARBA00022806"/>
    </source>
</evidence>
<dbReference type="Gene3D" id="3.40.50.300">
    <property type="entry name" value="P-loop containing nucleotide triphosphate hydrolases"/>
    <property type="match status" value="1"/>
</dbReference>
<keyword evidence="5" id="KW-0347">Helicase</keyword>
<dbReference type="GO" id="GO:0005524">
    <property type="term" value="F:ATP binding"/>
    <property type="evidence" value="ECO:0007669"/>
    <property type="project" value="UniProtKB-KW"/>
</dbReference>
<dbReference type="InterPro" id="IPR049730">
    <property type="entry name" value="SNF2/RAD54-like_C"/>
</dbReference>
<evidence type="ECO:0000256" key="1">
    <source>
        <dbReference type="ARBA" id="ARBA00022723"/>
    </source>
</evidence>
<dbReference type="GO" id="GO:0008270">
    <property type="term" value="F:zinc ion binding"/>
    <property type="evidence" value="ECO:0007669"/>
    <property type="project" value="UniProtKB-KW"/>
</dbReference>